<proteinExistence type="predicted"/>
<evidence type="ECO:0000313" key="1">
    <source>
        <dbReference type="EMBL" id="SHG40302.1"/>
    </source>
</evidence>
<dbReference type="Gene3D" id="1.10.357.10">
    <property type="entry name" value="Tetracycline Repressor, domain 2"/>
    <property type="match status" value="1"/>
</dbReference>
<dbReference type="STRING" id="1121321.SAMN04488530_101160"/>
<accession>A0A1M5JIC5</accession>
<gene>
    <name evidence="1" type="ORF">SAMN04488530_101160</name>
</gene>
<protein>
    <submittedName>
        <fullName evidence="1">Uncharacterized protein</fullName>
    </submittedName>
</protein>
<reference evidence="2" key="1">
    <citation type="submission" date="2016-11" db="EMBL/GenBank/DDBJ databases">
        <authorList>
            <person name="Varghese N."/>
            <person name="Submissions S."/>
        </authorList>
    </citation>
    <scope>NUCLEOTIDE SEQUENCE [LARGE SCALE GENOMIC DNA]</scope>
    <source>
        <strain evidence="2">DSM 2635</strain>
    </source>
</reference>
<evidence type="ECO:0000313" key="2">
    <source>
        <dbReference type="Proteomes" id="UP000243255"/>
    </source>
</evidence>
<dbReference type="Proteomes" id="UP000243255">
    <property type="component" value="Unassembled WGS sequence"/>
</dbReference>
<dbReference type="EMBL" id="FQWX01000001">
    <property type="protein sequence ID" value="SHG40302.1"/>
    <property type="molecule type" value="Genomic_DNA"/>
</dbReference>
<organism evidence="1 2">
    <name type="scientific">Asaccharospora irregularis DSM 2635</name>
    <dbReference type="NCBI Taxonomy" id="1121321"/>
    <lineage>
        <taxon>Bacteria</taxon>
        <taxon>Bacillati</taxon>
        <taxon>Bacillota</taxon>
        <taxon>Clostridia</taxon>
        <taxon>Peptostreptococcales</taxon>
        <taxon>Peptostreptococcaceae</taxon>
        <taxon>Asaccharospora</taxon>
    </lineage>
</organism>
<keyword evidence="2" id="KW-1185">Reference proteome</keyword>
<dbReference type="AlphaFoldDB" id="A0A1M5JIC5"/>
<sequence>MNNKFYKMPREKRDVIINAGFEVFSKNSYKKSPMQEIA</sequence>
<name>A0A1M5JIC5_9FIRM</name>